<organism evidence="3 4">
    <name type="scientific">Trifolium subterraneum</name>
    <name type="common">Subterranean clover</name>
    <dbReference type="NCBI Taxonomy" id="3900"/>
    <lineage>
        <taxon>Eukaryota</taxon>
        <taxon>Viridiplantae</taxon>
        <taxon>Streptophyta</taxon>
        <taxon>Embryophyta</taxon>
        <taxon>Tracheophyta</taxon>
        <taxon>Spermatophyta</taxon>
        <taxon>Magnoliopsida</taxon>
        <taxon>eudicotyledons</taxon>
        <taxon>Gunneridae</taxon>
        <taxon>Pentapetalae</taxon>
        <taxon>rosids</taxon>
        <taxon>fabids</taxon>
        <taxon>Fabales</taxon>
        <taxon>Fabaceae</taxon>
        <taxon>Papilionoideae</taxon>
        <taxon>50 kb inversion clade</taxon>
        <taxon>NPAAA clade</taxon>
        <taxon>Hologalegina</taxon>
        <taxon>IRL clade</taxon>
        <taxon>Trifolieae</taxon>
        <taxon>Trifolium</taxon>
    </lineage>
</organism>
<dbReference type="InterPro" id="IPR036397">
    <property type="entry name" value="RNaseH_sf"/>
</dbReference>
<dbReference type="AlphaFoldDB" id="A0A2Z6P1L8"/>
<dbReference type="InterPro" id="IPR012337">
    <property type="entry name" value="RNaseH-like_sf"/>
</dbReference>
<dbReference type="Pfam" id="PF14223">
    <property type="entry name" value="Retrotran_gag_2"/>
    <property type="match status" value="1"/>
</dbReference>
<feature type="domain" description="Integrase catalytic" evidence="2">
    <location>
        <begin position="514"/>
        <end position="686"/>
    </location>
</feature>
<dbReference type="InterPro" id="IPR043502">
    <property type="entry name" value="DNA/RNA_pol_sf"/>
</dbReference>
<dbReference type="PANTHER" id="PTHR11439:SF498">
    <property type="entry name" value="DNAK FAMILY PROTEIN"/>
    <property type="match status" value="1"/>
</dbReference>
<keyword evidence="4" id="KW-1185">Reference proteome</keyword>
<sequence length="1094" mass="123052">MARTTNNSNQASGSASASDLALDPYYIHPSENPTTVCVSPQLEGENNYHGWAKRMQRVLATKNKFRFVDGSIPIPREDDLNFIAWERCNNLVHSWLINSMKPQVAESVVYIENAMDVWKDLKERYLQGDRVRVATLYQEISNFKQGNARVSDYFTEMRAIARSYRTEDKIIQFLMGLNEQFQNIRCQILLMEPLPTINKVLSMVLQEERQQSYGLTPQVDAKTESSDALANSVDSHGAGRGYGRGRGNFSYQGGRGRGNNSNTTKVCTYCGKNGHTIDICYKKHGYPPNWGYTRSNNGGNSSVNNVEADHDDEVGNSNVSLTKDQYNSLLALLERNNLDNPQHSTNFVKGESSQCYSAGVAVIPPISVGLPNGNKILAHVIGKVKLNDDLILDKVLYLPDFNVNLLSVSRLVKGNNCVLSFENASCTIQEKDNMRKIGLAKQSDGLYFLKPCQVSQSISVHSIDTSSNNSGLLWHLRLGHLSFERIKCLNKRYSYIPALDHNPCDVCHMAKQKRLPFPVSNSNATSSFDLIHADIWGPFSTVSVHGFKYFLTILDDHSRYLWVIMLKTKHEVPAYIQGFVNMVKTQFGKLIKAIRTDNGPEFMLQSFYHEKGILHQKSCVSTPQQNARVERRHQHILNISRALMFQSGLPKVYWSHAIQHAVFLINRTPTKLLVDKSPFEILHGAEPNLTVLKPFGCLCYASTLPVNRHKLDARANKCVFLGFTQGMKGPNLSEFDAIKSALHSKFCIKNLGQLKFFLGLEVAHSSKGIAVCQRKYCLELLEDSGLTNSKPASTPLDPAIKLHLDDSTPLIDVGAYRRLVGRLLYLTTTRPEIAYATQQLSQFMSHPTENHHKAAIRVLRYLKHAPGRGLFFPRNSDLQIQGFSDADWGGCLDTRRSVSGYCFFLGNSIISWKSKKQTTVSCSSAEAEYRALAAATRELQWLSFLLQDLVQSCVRQPVLYCDSQSAMHIAANPVFHERTKHLDIDCHIVRLKVQEGLMRLLPIPSASQVADIFTKTPQPRSFYALVSKLGLVDIFKPPACGGADVAMPRRKITFFKLPNYVDNMQRNSKMDKDGNMERNSEMDRDNNGVTERRV</sequence>
<feature type="compositionally biased region" description="Basic and acidic residues" evidence="1">
    <location>
        <begin position="1068"/>
        <end position="1094"/>
    </location>
</feature>
<dbReference type="PANTHER" id="PTHR11439">
    <property type="entry name" value="GAG-POL-RELATED RETROTRANSPOSON"/>
    <property type="match status" value="1"/>
</dbReference>
<dbReference type="InterPro" id="IPR001584">
    <property type="entry name" value="Integrase_cat-core"/>
</dbReference>
<dbReference type="GO" id="GO:0003676">
    <property type="term" value="F:nucleic acid binding"/>
    <property type="evidence" value="ECO:0007669"/>
    <property type="project" value="InterPro"/>
</dbReference>
<dbReference type="OrthoDB" id="1750165at2759"/>
<dbReference type="SUPFAM" id="SSF53098">
    <property type="entry name" value="Ribonuclease H-like"/>
    <property type="match status" value="1"/>
</dbReference>
<dbReference type="CDD" id="cd09272">
    <property type="entry name" value="RNase_HI_RT_Ty1"/>
    <property type="match status" value="1"/>
</dbReference>
<feature type="region of interest" description="Disordered" evidence="1">
    <location>
        <begin position="224"/>
        <end position="259"/>
    </location>
</feature>
<evidence type="ECO:0000313" key="3">
    <source>
        <dbReference type="EMBL" id="GAU36337.1"/>
    </source>
</evidence>
<evidence type="ECO:0000259" key="2">
    <source>
        <dbReference type="PROSITE" id="PS50994"/>
    </source>
</evidence>
<dbReference type="InterPro" id="IPR013103">
    <property type="entry name" value="RVT_2"/>
</dbReference>
<evidence type="ECO:0000313" key="4">
    <source>
        <dbReference type="Proteomes" id="UP000242715"/>
    </source>
</evidence>
<dbReference type="Gene3D" id="3.30.420.10">
    <property type="entry name" value="Ribonuclease H-like superfamily/Ribonuclease H"/>
    <property type="match status" value="1"/>
</dbReference>
<dbReference type="Pfam" id="PF00665">
    <property type="entry name" value="rve"/>
    <property type="match status" value="1"/>
</dbReference>
<dbReference type="InterPro" id="IPR025724">
    <property type="entry name" value="GAG-pre-integrase_dom"/>
</dbReference>
<dbReference type="PROSITE" id="PS50994">
    <property type="entry name" value="INTEGRASE"/>
    <property type="match status" value="1"/>
</dbReference>
<reference evidence="4" key="1">
    <citation type="journal article" date="2017" name="Front. Plant Sci.">
        <title>Climate Clever Clovers: New Paradigm to Reduce the Environmental Footprint of Ruminants by Breeding Low Methanogenic Forages Utilizing Haplotype Variation.</title>
        <authorList>
            <person name="Kaur P."/>
            <person name="Appels R."/>
            <person name="Bayer P.E."/>
            <person name="Keeble-Gagnere G."/>
            <person name="Wang J."/>
            <person name="Hirakawa H."/>
            <person name="Shirasawa K."/>
            <person name="Vercoe P."/>
            <person name="Stefanova K."/>
            <person name="Durmic Z."/>
            <person name="Nichols P."/>
            <person name="Revell C."/>
            <person name="Isobe S.N."/>
            <person name="Edwards D."/>
            <person name="Erskine W."/>
        </authorList>
    </citation>
    <scope>NUCLEOTIDE SEQUENCE [LARGE SCALE GENOMIC DNA]</scope>
    <source>
        <strain evidence="4">cv. Daliak</strain>
    </source>
</reference>
<name>A0A2Z6P1L8_TRISU</name>
<dbReference type="SUPFAM" id="SSF56672">
    <property type="entry name" value="DNA/RNA polymerases"/>
    <property type="match status" value="1"/>
</dbReference>
<dbReference type="Pfam" id="PF07727">
    <property type="entry name" value="RVT_2"/>
    <property type="match status" value="1"/>
</dbReference>
<proteinExistence type="predicted"/>
<accession>A0A2Z6P1L8</accession>
<dbReference type="Pfam" id="PF13976">
    <property type="entry name" value="gag_pre-integrs"/>
    <property type="match status" value="1"/>
</dbReference>
<dbReference type="Proteomes" id="UP000242715">
    <property type="component" value="Unassembled WGS sequence"/>
</dbReference>
<protein>
    <recommendedName>
        <fullName evidence="2">Integrase catalytic domain-containing protein</fullName>
    </recommendedName>
</protein>
<dbReference type="EMBL" id="DF973626">
    <property type="protein sequence ID" value="GAU36337.1"/>
    <property type="molecule type" value="Genomic_DNA"/>
</dbReference>
<feature type="region of interest" description="Disordered" evidence="1">
    <location>
        <begin position="1065"/>
        <end position="1094"/>
    </location>
</feature>
<dbReference type="GO" id="GO:0015074">
    <property type="term" value="P:DNA integration"/>
    <property type="evidence" value="ECO:0007669"/>
    <property type="project" value="InterPro"/>
</dbReference>
<evidence type="ECO:0000256" key="1">
    <source>
        <dbReference type="SAM" id="MobiDB-lite"/>
    </source>
</evidence>
<gene>
    <name evidence="3" type="ORF">TSUD_321760</name>
</gene>